<reference evidence="1" key="1">
    <citation type="submission" date="2022-06" db="EMBL/GenBank/DDBJ databases">
        <title>Gracilimonas sp. CAU 1638 isolated from sea sediment.</title>
        <authorList>
            <person name="Kim W."/>
        </authorList>
    </citation>
    <scope>NUCLEOTIDE SEQUENCE</scope>
    <source>
        <strain evidence="1">CAU 1638</strain>
    </source>
</reference>
<sequence>MKSEKAGIVTSENRTEVTNVSSHGIWIYHIGKEYFLDYDKFPWFKNAKIGEVVNIETPSEEHFYWPDLDVDLHLESIKHPEKFPLMSKED</sequence>
<dbReference type="EMBL" id="JANDBC010000003">
    <property type="protein sequence ID" value="MCP9292714.1"/>
    <property type="molecule type" value="Genomic_DNA"/>
</dbReference>
<dbReference type="RefSeq" id="WP_255135612.1">
    <property type="nucleotide sequence ID" value="NZ_JANDBC010000003.1"/>
</dbReference>
<keyword evidence="2" id="KW-1185">Reference proteome</keyword>
<name>A0A9X2L5H1_9BACT</name>
<evidence type="ECO:0000313" key="1">
    <source>
        <dbReference type="EMBL" id="MCP9292714.1"/>
    </source>
</evidence>
<protein>
    <submittedName>
        <fullName evidence="1">DUF2442 domain-containing protein</fullName>
    </submittedName>
</protein>
<dbReference type="AlphaFoldDB" id="A0A9X2L5H1"/>
<accession>A0A9X2L5H1</accession>
<dbReference type="Proteomes" id="UP001139125">
    <property type="component" value="Unassembled WGS sequence"/>
</dbReference>
<dbReference type="InterPro" id="IPR018841">
    <property type="entry name" value="DUF2442"/>
</dbReference>
<evidence type="ECO:0000313" key="2">
    <source>
        <dbReference type="Proteomes" id="UP001139125"/>
    </source>
</evidence>
<gene>
    <name evidence="1" type="ORF">NM125_14085</name>
</gene>
<organism evidence="1 2">
    <name type="scientific">Gracilimonas sediminicola</name>
    <dbReference type="NCBI Taxonomy" id="2952158"/>
    <lineage>
        <taxon>Bacteria</taxon>
        <taxon>Pseudomonadati</taxon>
        <taxon>Balneolota</taxon>
        <taxon>Balneolia</taxon>
        <taxon>Balneolales</taxon>
        <taxon>Balneolaceae</taxon>
        <taxon>Gracilimonas</taxon>
    </lineage>
</organism>
<dbReference type="Pfam" id="PF10387">
    <property type="entry name" value="DUF2442"/>
    <property type="match status" value="1"/>
</dbReference>
<comment type="caution">
    <text evidence="1">The sequence shown here is derived from an EMBL/GenBank/DDBJ whole genome shotgun (WGS) entry which is preliminary data.</text>
</comment>
<proteinExistence type="predicted"/>